<evidence type="ECO:0000313" key="3">
    <source>
        <dbReference type="Proteomes" id="UP000178509"/>
    </source>
</evidence>
<reference evidence="2 3" key="1">
    <citation type="journal article" date="2016" name="Nat. Commun.">
        <title>Thousands of microbial genomes shed light on interconnected biogeochemical processes in an aquifer system.</title>
        <authorList>
            <person name="Anantharaman K."/>
            <person name="Brown C.T."/>
            <person name="Hug L.A."/>
            <person name="Sharon I."/>
            <person name="Castelle C.J."/>
            <person name="Probst A.J."/>
            <person name="Thomas B.C."/>
            <person name="Singh A."/>
            <person name="Wilkins M.J."/>
            <person name="Karaoz U."/>
            <person name="Brodie E.L."/>
            <person name="Williams K.H."/>
            <person name="Hubbard S.S."/>
            <person name="Banfield J.F."/>
        </authorList>
    </citation>
    <scope>NUCLEOTIDE SEQUENCE [LARGE SCALE GENOMIC DNA]</scope>
</reference>
<name>A0A1G2HJM3_9BACT</name>
<comment type="caution">
    <text evidence="2">The sequence shown here is derived from an EMBL/GenBank/DDBJ whole genome shotgun (WGS) entry which is preliminary data.</text>
</comment>
<evidence type="ECO:0000256" key="1">
    <source>
        <dbReference type="SAM" id="Phobius"/>
    </source>
</evidence>
<protein>
    <submittedName>
        <fullName evidence="2">Uncharacterized protein</fullName>
    </submittedName>
</protein>
<dbReference type="AlphaFoldDB" id="A0A1G2HJM3"/>
<keyword evidence="1" id="KW-0812">Transmembrane</keyword>
<gene>
    <name evidence="2" type="ORF">A3H51_01600</name>
</gene>
<evidence type="ECO:0000313" key="2">
    <source>
        <dbReference type="EMBL" id="OGZ62500.1"/>
    </source>
</evidence>
<sequence length="462" mass="51459">MKYIKQNSGYTLLLVISFGAIAIIFVVSLVSWTVTQSQLVRQRVYKELSIHIAEAGIDYYKWHLIQDPNDFQDGIGGSGPYIHQFFDANNNLIGEFELSIVPPVEGSTIATITSVGRTTEFPNIERAIQAVFAIPSFAEYAAVINGDVRFGEGTEIFGPVHSNGGIRFDALAHNLVSSFLNQYNDPDHGGSNEYAVHTHLSPQDPYPPTELSSRPDVFVVGRELDADQVNFGQLTIAIDDMEIKAQEPDGFYRGDSGDGGYHIVLKTDDTFDLYEVDSLVSAPPRCSPYQSGWGTWSISTEHLLGTYPFPANNIMFFADDIWVDGQIQSARLSIVASNNIIVNDDLIYTTHDGQEVLALIAQNNFNIGLKSQDFLDIDAALVAKNGRVGRHYYSSYCGTEYIRDTISLFGTIISELRYGFAYTDGTGYDIRNIEYDADLLYSPPPDFPLTSDKYKILYWEEI</sequence>
<keyword evidence="1" id="KW-0472">Membrane</keyword>
<dbReference type="STRING" id="1802164.A3H51_01600"/>
<organism evidence="2 3">
    <name type="scientific">Candidatus Spechtbacteria bacterium RIFCSPLOWO2_02_FULL_38_8</name>
    <dbReference type="NCBI Taxonomy" id="1802164"/>
    <lineage>
        <taxon>Bacteria</taxon>
        <taxon>Candidatus Spechtiibacteriota</taxon>
    </lineage>
</organism>
<feature type="transmembrane region" description="Helical" evidence="1">
    <location>
        <begin position="12"/>
        <end position="34"/>
    </location>
</feature>
<dbReference type="EMBL" id="MHOJ01000019">
    <property type="protein sequence ID" value="OGZ62500.1"/>
    <property type="molecule type" value="Genomic_DNA"/>
</dbReference>
<proteinExistence type="predicted"/>
<dbReference type="Proteomes" id="UP000178509">
    <property type="component" value="Unassembled WGS sequence"/>
</dbReference>
<keyword evidence="1" id="KW-1133">Transmembrane helix</keyword>
<accession>A0A1G2HJM3</accession>